<dbReference type="GO" id="GO:0009245">
    <property type="term" value="P:lipid A biosynthetic process"/>
    <property type="evidence" value="ECO:0007669"/>
    <property type="project" value="TreeGrafter"/>
</dbReference>
<dbReference type="GO" id="GO:0005886">
    <property type="term" value="C:plasma membrane"/>
    <property type="evidence" value="ECO:0007669"/>
    <property type="project" value="UniProtKB-SubCell"/>
</dbReference>
<accession>A0A4Q9VID7</accession>
<reference evidence="13 14" key="1">
    <citation type="submission" date="2019-02" db="EMBL/GenBank/DDBJ databases">
        <title>Siculibacillus lacustris gen. nov., sp. nov., a new rosette-forming bacterium isolated from a freshwater crater lake (Lake St. Ana, Romania).</title>
        <authorList>
            <person name="Felfoldi T."/>
            <person name="Marton Z."/>
            <person name="Szabo A."/>
            <person name="Mentes A."/>
            <person name="Boka K."/>
            <person name="Marialigeti K."/>
            <person name="Mathe I."/>
            <person name="Koncz M."/>
            <person name="Schumann P."/>
            <person name="Toth E."/>
        </authorList>
    </citation>
    <scope>NUCLEOTIDE SEQUENCE [LARGE SCALE GENOMIC DNA]</scope>
    <source>
        <strain evidence="13 14">SA-279</strain>
    </source>
</reference>
<protein>
    <recommendedName>
        <fullName evidence="4 10">3-deoxy-D-manno-octulosonic acid transferase</fullName>
        <shortName evidence="10">Kdo transferase</shortName>
        <ecNumber evidence="3 10">2.4.99.12</ecNumber>
    </recommendedName>
    <alternativeName>
        <fullName evidence="6 10">Lipid IV(A) 3-deoxy-D-manno-octulosonic acid transferase</fullName>
    </alternativeName>
</protein>
<evidence type="ECO:0000256" key="7">
    <source>
        <dbReference type="ARBA" id="ARBA00049183"/>
    </source>
</evidence>
<evidence type="ECO:0000313" key="13">
    <source>
        <dbReference type="EMBL" id="TBW34981.1"/>
    </source>
</evidence>
<evidence type="ECO:0000313" key="14">
    <source>
        <dbReference type="Proteomes" id="UP000292781"/>
    </source>
</evidence>
<feature type="site" description="Transition state stabilizer" evidence="9">
    <location>
        <position position="212"/>
    </location>
</feature>
<evidence type="ECO:0000259" key="12">
    <source>
        <dbReference type="Pfam" id="PF04413"/>
    </source>
</evidence>
<keyword evidence="5 10" id="KW-0808">Transferase</keyword>
<dbReference type="GO" id="GO:0043842">
    <property type="term" value="F:Kdo transferase activity"/>
    <property type="evidence" value="ECO:0007669"/>
    <property type="project" value="UniProtKB-EC"/>
</dbReference>
<dbReference type="Gene3D" id="3.40.50.11720">
    <property type="entry name" value="3-Deoxy-D-manno-octulosonic-acid transferase, N-terminal domain"/>
    <property type="match status" value="1"/>
</dbReference>
<dbReference type="EC" id="2.4.99.12" evidence="3 10"/>
<comment type="subcellular location">
    <subcellularLocation>
        <location evidence="10">Cell membrane</location>
    </subcellularLocation>
</comment>
<dbReference type="GO" id="GO:0009244">
    <property type="term" value="P:lipopolysaccharide core region biosynthetic process"/>
    <property type="evidence" value="ECO:0007669"/>
    <property type="project" value="UniProtKB-UniRule"/>
</dbReference>
<dbReference type="OrthoDB" id="9789797at2"/>
<organism evidence="13 14">
    <name type="scientific">Siculibacillus lacustris</name>
    <dbReference type="NCBI Taxonomy" id="1549641"/>
    <lineage>
        <taxon>Bacteria</taxon>
        <taxon>Pseudomonadati</taxon>
        <taxon>Pseudomonadota</taxon>
        <taxon>Alphaproteobacteria</taxon>
        <taxon>Hyphomicrobiales</taxon>
        <taxon>Ancalomicrobiaceae</taxon>
        <taxon>Siculibacillus</taxon>
    </lineage>
</organism>
<keyword evidence="10" id="KW-0448">Lipopolysaccharide biosynthesis</keyword>
<comment type="similarity">
    <text evidence="10">Belongs to the glycosyltransferase group 1 family.</text>
</comment>
<sequence length="432" mass="44565">MSDRFGDAVLAAYRGLGRVLAPALPLLLARRTRAGKEDPTRRGERLGRPAKPRPRGPLVWVHAASVGETVSVLALVERLIAAGTAVLVTTGTVTSAAIAAQRLPAGAFHQFVPFDVAPHLGRFLDHWRPGLAIFVESEMWPTTVLELADRAIPQVLVNARLSERSARRWGLVGGTARALFGRLAAALAQSPGDGARLAALGVGDVRVVGNLKYDGPPLGADPAEQARLAAAIGARPTWLAASTHPGEEAIAAQVHAAAAVHLPGLLTVIAPRHPVRGDEIRRELAGRGLTVASRSQGETPTAATDVFLADTIGEMGLLYRLVPIAFVGGSLADKGGQNPIEPARLGCAVIHGPSTRNFADVYRDLDAAGGATAITDAAGLAAAVVAAHGAPDDRAATVERARAVVAAATGALDRTMAALAAPLAAALAKDRE</sequence>
<dbReference type="InterPro" id="IPR007507">
    <property type="entry name" value="Glycos_transf_N"/>
</dbReference>
<comment type="pathway">
    <text evidence="2 10">Bacterial outer membrane biogenesis; LPS core biosynthesis.</text>
</comment>
<evidence type="ECO:0000256" key="6">
    <source>
        <dbReference type="ARBA" id="ARBA00031445"/>
    </source>
</evidence>
<dbReference type="Pfam" id="PF04413">
    <property type="entry name" value="Glycos_transf_N"/>
    <property type="match status" value="1"/>
</dbReference>
<keyword evidence="10" id="KW-1003">Cell membrane</keyword>
<evidence type="ECO:0000256" key="3">
    <source>
        <dbReference type="ARBA" id="ARBA00012621"/>
    </source>
</evidence>
<feature type="domain" description="3-deoxy-D-manno-octulosonic-acid transferase N-terminal" evidence="12">
    <location>
        <begin position="41"/>
        <end position="214"/>
    </location>
</feature>
<evidence type="ECO:0000256" key="8">
    <source>
        <dbReference type="PIRSR" id="PIRSR639901-1"/>
    </source>
</evidence>
<name>A0A4Q9VID7_9HYPH</name>
<feature type="site" description="Transition state stabilizer" evidence="9">
    <location>
        <position position="136"/>
    </location>
</feature>
<dbReference type="PANTHER" id="PTHR42755">
    <property type="entry name" value="3-DEOXY-MANNO-OCTULOSONATE CYTIDYLYLTRANSFERASE"/>
    <property type="match status" value="1"/>
</dbReference>
<evidence type="ECO:0000256" key="9">
    <source>
        <dbReference type="PIRSR" id="PIRSR639901-2"/>
    </source>
</evidence>
<feature type="active site" description="Proton acceptor" evidence="8">
    <location>
        <position position="68"/>
    </location>
</feature>
<comment type="caution">
    <text evidence="13">The sequence shown here is derived from an EMBL/GenBank/DDBJ whole genome shotgun (WGS) entry which is preliminary data.</text>
</comment>
<keyword evidence="14" id="KW-1185">Reference proteome</keyword>
<dbReference type="AlphaFoldDB" id="A0A4Q9VID7"/>
<keyword evidence="10" id="KW-0472">Membrane</keyword>
<evidence type="ECO:0000256" key="5">
    <source>
        <dbReference type="ARBA" id="ARBA00022679"/>
    </source>
</evidence>
<evidence type="ECO:0000256" key="10">
    <source>
        <dbReference type="RuleBase" id="RU365103"/>
    </source>
</evidence>
<feature type="region of interest" description="Disordered" evidence="11">
    <location>
        <begin position="32"/>
        <end position="53"/>
    </location>
</feature>
<feature type="compositionally biased region" description="Basic and acidic residues" evidence="11">
    <location>
        <begin position="34"/>
        <end position="47"/>
    </location>
</feature>
<dbReference type="UniPathway" id="UPA00958"/>
<comment type="function">
    <text evidence="1 10">Involved in lipopolysaccharide (LPS) biosynthesis. Catalyzes the transfer of 3-deoxy-D-manno-octulosonate (Kdo) residue(s) from CMP-Kdo to lipid IV(A), the tetraacyldisaccharide-1,4'-bisphosphate precursor of lipid A.</text>
</comment>
<dbReference type="Proteomes" id="UP000292781">
    <property type="component" value="Unassembled WGS sequence"/>
</dbReference>
<dbReference type="PANTHER" id="PTHR42755:SF1">
    <property type="entry name" value="3-DEOXY-D-MANNO-OCTULOSONIC ACID TRANSFERASE, MITOCHONDRIAL-RELATED"/>
    <property type="match status" value="1"/>
</dbReference>
<evidence type="ECO:0000256" key="11">
    <source>
        <dbReference type="SAM" id="MobiDB-lite"/>
    </source>
</evidence>
<dbReference type="Gene3D" id="3.40.50.2000">
    <property type="entry name" value="Glycogen Phosphorylase B"/>
    <property type="match status" value="1"/>
</dbReference>
<dbReference type="EMBL" id="SJFN01000029">
    <property type="protein sequence ID" value="TBW34981.1"/>
    <property type="molecule type" value="Genomic_DNA"/>
</dbReference>
<comment type="catalytic activity">
    <reaction evidence="7 10">
        <text>lipid IVA (E. coli) + CMP-3-deoxy-beta-D-manno-octulosonate = alpha-Kdo-(2-&gt;6)-lipid IVA (E. coli) + CMP + H(+)</text>
        <dbReference type="Rhea" id="RHEA:28066"/>
        <dbReference type="ChEBI" id="CHEBI:15378"/>
        <dbReference type="ChEBI" id="CHEBI:58603"/>
        <dbReference type="ChEBI" id="CHEBI:60364"/>
        <dbReference type="ChEBI" id="CHEBI:60377"/>
        <dbReference type="ChEBI" id="CHEBI:85987"/>
        <dbReference type="EC" id="2.4.99.12"/>
    </reaction>
</comment>
<evidence type="ECO:0000256" key="2">
    <source>
        <dbReference type="ARBA" id="ARBA00004713"/>
    </source>
</evidence>
<dbReference type="RefSeq" id="WP_131310841.1">
    <property type="nucleotide sequence ID" value="NZ_SJFN01000029.1"/>
</dbReference>
<evidence type="ECO:0000256" key="1">
    <source>
        <dbReference type="ARBA" id="ARBA00003394"/>
    </source>
</evidence>
<dbReference type="InterPro" id="IPR038107">
    <property type="entry name" value="Glycos_transf_N_sf"/>
</dbReference>
<proteinExistence type="inferred from homology"/>
<dbReference type="InterPro" id="IPR039901">
    <property type="entry name" value="Kdotransferase"/>
</dbReference>
<gene>
    <name evidence="13" type="ORF">EYW49_17095</name>
</gene>
<evidence type="ECO:0000256" key="4">
    <source>
        <dbReference type="ARBA" id="ARBA00019077"/>
    </source>
</evidence>